<evidence type="ECO:0000256" key="11">
    <source>
        <dbReference type="ARBA" id="ARBA00022697"/>
    </source>
</evidence>
<keyword evidence="10" id="KW-0808">Transferase</keyword>
<dbReference type="InterPro" id="IPR045865">
    <property type="entry name" value="ACT-like_dom_sf"/>
</dbReference>
<keyword evidence="21" id="KW-0486">Methionine biosynthesis</keyword>
<evidence type="ECO:0000256" key="17">
    <source>
        <dbReference type="ARBA" id="ARBA00023002"/>
    </source>
</evidence>
<sequence>MAVYKFGGASLATPDAVAHAVSLVARRDGAPTVVVTSALAGVTDALLAVAHAAATATPAQLDAALGRLRATHAAVLDALLDGDDARTLHDALDASLAEVAALAAAARAIGELAPREVDRVVARGERLAARIVAAALGRAGVRAEYVDATDLVVTDGAYGEAAPDLAATAPAARRVLRPLLRARVVPVVPGFVGRGPRGETVTLGRGGSDLSATVLAAALGARRVVLWKDVPGLLTADPRAVPNARVVPRLGAREAAALAHYGAKVLHPRALAPLALAPAGKGTRVLVRPFARPDERGTEIVARRVESRAPVVAVAATMDQAIVRVVGRGLHALPGVAARALAALHAAGVPVSLVSQAASAYDVSVTVDGARAAHALDALRRALAPELASGELESVDARVGVATVGVVGACAADDARAAARALTTLADAGIAPLATAQGAAGASLSLVVDATRAVEAQRALHEAFRLHEPAAARTARVARTDVVLLGAGAIGRELAAQIAAAGARSPLRVCALVDRSGFVFDAGGLSRRRIAELCGAKVAGRPLALAPGARAATAAEALDAIAAHRPSRPVLVDVTAADTGALLERALGTGWDVVLANKVPLAAPQEAVDRLHAAGRAGGGRLLHEATVGAGLPVIDTLRKLLEAGDRVQRIEGCPSGTLGFLFGELGRGLAFSAALRDAMARGYTEPDPRDDLSGQDVARKALILARLLGFRGDLSDVAVESLVPEAMRALPRDAFLARLAELDAPWEARVRAARAQGRVLRYRVRVTRRRIAVGLVAVAPSDPLGALSGTDNQFAFTTARYRAQPLVVTGPGAGAAVTASGVYGDLLRLAAERR</sequence>
<protein>
    <submittedName>
        <fullName evidence="31">Aspartate kinase</fullName>
    </submittedName>
</protein>
<keyword evidence="31" id="KW-0614">Plasmid</keyword>
<evidence type="ECO:0000256" key="10">
    <source>
        <dbReference type="ARBA" id="ARBA00022679"/>
    </source>
</evidence>
<dbReference type="GO" id="GO:0004412">
    <property type="term" value="F:homoserine dehydrogenase activity"/>
    <property type="evidence" value="ECO:0007669"/>
    <property type="project" value="UniProtKB-EC"/>
</dbReference>
<keyword evidence="16" id="KW-0521">NADP</keyword>
<comment type="catalytic activity">
    <reaction evidence="25">
        <text>L-homoserine + NADP(+) = L-aspartate 4-semialdehyde + NADPH + H(+)</text>
        <dbReference type="Rhea" id="RHEA:15761"/>
        <dbReference type="ChEBI" id="CHEBI:15378"/>
        <dbReference type="ChEBI" id="CHEBI:57476"/>
        <dbReference type="ChEBI" id="CHEBI:57783"/>
        <dbReference type="ChEBI" id="CHEBI:58349"/>
        <dbReference type="ChEBI" id="CHEBI:537519"/>
        <dbReference type="EC" id="1.1.1.3"/>
    </reaction>
    <physiologicalReaction direction="right-to-left" evidence="25">
        <dbReference type="Rhea" id="RHEA:15763"/>
    </physiologicalReaction>
</comment>
<dbReference type="FunFam" id="3.30.360.10:FF:000006">
    <property type="entry name" value="Bifunctional aspartokinase/homoserine dehydrogenase"/>
    <property type="match status" value="1"/>
</dbReference>
<evidence type="ECO:0000256" key="12">
    <source>
        <dbReference type="ARBA" id="ARBA00022723"/>
    </source>
</evidence>
<dbReference type="PATRIC" id="fig|861299.3.peg.5004"/>
<evidence type="ECO:0000256" key="26">
    <source>
        <dbReference type="ARBA" id="ARBA00049031"/>
    </source>
</evidence>
<evidence type="ECO:0000259" key="30">
    <source>
        <dbReference type="Pfam" id="PF22468"/>
    </source>
</evidence>
<dbReference type="SUPFAM" id="SSF53633">
    <property type="entry name" value="Carbamate kinase-like"/>
    <property type="match status" value="1"/>
</dbReference>
<dbReference type="Gene3D" id="3.40.50.720">
    <property type="entry name" value="NAD(P)-binding Rossmann-like Domain"/>
    <property type="match status" value="1"/>
</dbReference>
<keyword evidence="22" id="KW-0511">Multifunctional enzyme</keyword>
<evidence type="ECO:0000256" key="16">
    <source>
        <dbReference type="ARBA" id="ARBA00022857"/>
    </source>
</evidence>
<dbReference type="InterPro" id="IPR036393">
    <property type="entry name" value="AceGlu_kinase-like_sf"/>
</dbReference>
<evidence type="ECO:0000313" key="31">
    <source>
        <dbReference type="EMBL" id="AHG92484.1"/>
    </source>
</evidence>
<dbReference type="UniPathway" id="UPA00050">
    <property type="reaction ID" value="UER00063"/>
</dbReference>
<gene>
    <name evidence="31" type="ORF">J421_4949</name>
</gene>
<comment type="cofactor">
    <cofactor evidence="1">
        <name>a metal cation</name>
        <dbReference type="ChEBI" id="CHEBI:25213"/>
    </cofactor>
</comment>
<evidence type="ECO:0000256" key="18">
    <source>
        <dbReference type="ARBA" id="ARBA00023027"/>
    </source>
</evidence>
<dbReference type="InterPro" id="IPR001342">
    <property type="entry name" value="HDH_cat"/>
</dbReference>
<dbReference type="SUPFAM" id="SSF55347">
    <property type="entry name" value="Glyceraldehyde-3-phosphate dehydrogenase-like, C-terminal domain"/>
    <property type="match status" value="1"/>
</dbReference>
<dbReference type="Pfam" id="PF00742">
    <property type="entry name" value="Homoserine_dh"/>
    <property type="match status" value="1"/>
</dbReference>
<dbReference type="InterPro" id="IPR054352">
    <property type="entry name" value="ACT_Aspartokinase"/>
</dbReference>
<dbReference type="InterPro" id="IPR011147">
    <property type="entry name" value="Bifunc_Aspkin/hSer_DH"/>
</dbReference>
<dbReference type="KEGG" id="gba:J421_4949"/>
<evidence type="ECO:0000259" key="27">
    <source>
        <dbReference type="Pfam" id="PF00696"/>
    </source>
</evidence>
<dbReference type="Proteomes" id="UP000019151">
    <property type="component" value="Plasmid 1"/>
</dbReference>
<keyword evidence="17" id="KW-0560">Oxidoreductase</keyword>
<feature type="domain" description="Aspartokinase ACT" evidence="30">
    <location>
        <begin position="323"/>
        <end position="382"/>
    </location>
</feature>
<reference evidence="31 32" key="1">
    <citation type="journal article" date="2014" name="Genome Announc.">
        <title>Genome Sequence and Methylome of Soil Bacterium Gemmatirosa kalamazoonensis KBS708T, a Member of the Rarely Cultivated Gemmatimonadetes Phylum.</title>
        <authorList>
            <person name="Debruyn J.M."/>
            <person name="Radosevich M."/>
            <person name="Wommack K.E."/>
            <person name="Polson S.W."/>
            <person name="Hauser L.J."/>
            <person name="Fawaz M.N."/>
            <person name="Korlach J."/>
            <person name="Tsai Y.C."/>
        </authorList>
    </citation>
    <scope>NUCLEOTIDE SEQUENCE [LARGE SCALE GENOMIC DNA]</scope>
    <source>
        <strain evidence="31 32">KBS708</strain>
        <plasmid evidence="32">Plasmid 1</plasmid>
    </source>
</reference>
<keyword evidence="12" id="KW-0479">Metal-binding</keyword>
<evidence type="ECO:0000256" key="7">
    <source>
        <dbReference type="ARBA" id="ARBA00007952"/>
    </source>
</evidence>
<dbReference type="NCBIfam" id="TIGR00657">
    <property type="entry name" value="asp_kinases"/>
    <property type="match status" value="1"/>
</dbReference>
<dbReference type="GO" id="GO:0004072">
    <property type="term" value="F:aspartate kinase activity"/>
    <property type="evidence" value="ECO:0007669"/>
    <property type="project" value="UniProtKB-EC"/>
</dbReference>
<dbReference type="InterPro" id="IPR001341">
    <property type="entry name" value="Asp_kinase"/>
</dbReference>
<dbReference type="GO" id="GO:0009089">
    <property type="term" value="P:lysine biosynthetic process via diaminopimelate"/>
    <property type="evidence" value="ECO:0007669"/>
    <property type="project" value="UniProtKB-UniPathway"/>
</dbReference>
<dbReference type="EMBL" id="CP007129">
    <property type="protein sequence ID" value="AHG92484.1"/>
    <property type="molecule type" value="Genomic_DNA"/>
</dbReference>
<dbReference type="GO" id="GO:0009086">
    <property type="term" value="P:methionine biosynthetic process"/>
    <property type="evidence" value="ECO:0007669"/>
    <property type="project" value="UniProtKB-KW"/>
</dbReference>
<dbReference type="SUPFAM" id="SSF55021">
    <property type="entry name" value="ACT-like"/>
    <property type="match status" value="2"/>
</dbReference>
<keyword evidence="13" id="KW-0547">Nucleotide-binding</keyword>
<feature type="domain" description="Aspartate/glutamate/uridylate kinase" evidence="27">
    <location>
        <begin position="2"/>
        <end position="274"/>
    </location>
</feature>
<dbReference type="OrthoDB" id="9799110at2"/>
<evidence type="ECO:0000256" key="14">
    <source>
        <dbReference type="ARBA" id="ARBA00022777"/>
    </source>
</evidence>
<dbReference type="AlphaFoldDB" id="W0RN72"/>
<dbReference type="RefSeq" id="WP_025413823.1">
    <property type="nucleotide sequence ID" value="NZ_CP007129.1"/>
</dbReference>
<comment type="pathway">
    <text evidence="3">Amino-acid biosynthesis; L-methionine biosynthesis via de novo pathway; L-homoserine from L-aspartate: step 1/3.</text>
</comment>
<dbReference type="InterPro" id="IPR036291">
    <property type="entry name" value="NAD(P)-bd_dom_sf"/>
</dbReference>
<dbReference type="UniPathway" id="UPA00034">
    <property type="reaction ID" value="UER00015"/>
</dbReference>
<comment type="pathway">
    <text evidence="4">Amino-acid biosynthesis; L-threonine biosynthesis; L-threonine from L-aspartate: step 3/5.</text>
</comment>
<evidence type="ECO:0000256" key="22">
    <source>
        <dbReference type="ARBA" id="ARBA00023268"/>
    </source>
</evidence>
<evidence type="ECO:0000259" key="29">
    <source>
        <dbReference type="Pfam" id="PF03447"/>
    </source>
</evidence>
<geneLocation type="plasmid" evidence="31 32">
    <name>1</name>
</geneLocation>
<dbReference type="Gene3D" id="3.30.2130.10">
    <property type="entry name" value="VC0802-like"/>
    <property type="match status" value="1"/>
</dbReference>
<keyword evidence="9" id="KW-0028">Amino-acid biosynthesis</keyword>
<dbReference type="InterPro" id="IPR001048">
    <property type="entry name" value="Asp/Glu/Uridylate_kinase"/>
</dbReference>
<accession>W0RN72</accession>
<comment type="function">
    <text evidence="23">Bifunctional aspartate kinase and homoserine dehydrogenase that catalyzes the first and the third steps toward the synthesis of lysine, methionine and threonine from aspartate.</text>
</comment>
<evidence type="ECO:0000256" key="4">
    <source>
        <dbReference type="ARBA" id="ARBA00005056"/>
    </source>
</evidence>
<comment type="similarity">
    <text evidence="8">In the N-terminal section; belongs to the aspartokinase family.</text>
</comment>
<keyword evidence="11" id="KW-0791">Threonine biosynthesis</keyword>
<dbReference type="GO" id="GO:0009088">
    <property type="term" value="P:threonine biosynthetic process"/>
    <property type="evidence" value="ECO:0007669"/>
    <property type="project" value="UniProtKB-UniPathway"/>
</dbReference>
<keyword evidence="14 31" id="KW-0418">Kinase</keyword>
<evidence type="ECO:0000256" key="23">
    <source>
        <dbReference type="ARBA" id="ARBA00044938"/>
    </source>
</evidence>
<dbReference type="Gene3D" id="3.40.1160.10">
    <property type="entry name" value="Acetylglutamate kinase-like"/>
    <property type="match status" value="1"/>
</dbReference>
<dbReference type="GO" id="GO:0009090">
    <property type="term" value="P:homoserine biosynthetic process"/>
    <property type="evidence" value="ECO:0007669"/>
    <property type="project" value="UniProtKB-ARBA"/>
</dbReference>
<feature type="domain" description="Aspartate/homoserine dehydrogenase NAD-binding" evidence="29">
    <location>
        <begin position="486"/>
        <end position="625"/>
    </location>
</feature>
<dbReference type="UniPathway" id="UPA00051">
    <property type="reaction ID" value="UER00465"/>
</dbReference>
<name>W0RN72_9BACT</name>
<comment type="catalytic activity">
    <reaction evidence="24">
        <text>L-aspartate + ATP = 4-phospho-L-aspartate + ADP</text>
        <dbReference type="Rhea" id="RHEA:23776"/>
        <dbReference type="ChEBI" id="CHEBI:29991"/>
        <dbReference type="ChEBI" id="CHEBI:30616"/>
        <dbReference type="ChEBI" id="CHEBI:57535"/>
        <dbReference type="ChEBI" id="CHEBI:456216"/>
        <dbReference type="EC" id="2.7.2.4"/>
    </reaction>
    <physiologicalReaction direction="left-to-right" evidence="24">
        <dbReference type="Rhea" id="RHEA:23777"/>
    </physiologicalReaction>
</comment>
<dbReference type="PANTHER" id="PTHR43070:SF3">
    <property type="entry name" value="HOMOSERINE DEHYDROGENASE"/>
    <property type="match status" value="1"/>
</dbReference>
<dbReference type="GO" id="GO:0046872">
    <property type="term" value="F:metal ion binding"/>
    <property type="evidence" value="ECO:0007669"/>
    <property type="project" value="UniProtKB-KW"/>
</dbReference>
<evidence type="ECO:0000256" key="5">
    <source>
        <dbReference type="ARBA" id="ARBA00005062"/>
    </source>
</evidence>
<dbReference type="Gene3D" id="3.30.360.10">
    <property type="entry name" value="Dihydrodipicolinate Reductase, domain 2"/>
    <property type="match status" value="1"/>
</dbReference>
<evidence type="ECO:0000256" key="15">
    <source>
        <dbReference type="ARBA" id="ARBA00022840"/>
    </source>
</evidence>
<comment type="pathway">
    <text evidence="5">Amino-acid biosynthesis; L-methionine biosynthesis via de novo pathway; L-homoserine from L-aspartate: step 3/3.</text>
</comment>
<evidence type="ECO:0000256" key="8">
    <source>
        <dbReference type="ARBA" id="ARBA00010046"/>
    </source>
</evidence>
<keyword evidence="15" id="KW-0067">ATP-binding</keyword>
<dbReference type="SUPFAM" id="SSF51735">
    <property type="entry name" value="NAD(P)-binding Rossmann-fold domains"/>
    <property type="match status" value="1"/>
</dbReference>
<dbReference type="FunCoup" id="W0RN72">
    <property type="interactions" value="453"/>
</dbReference>
<dbReference type="InterPro" id="IPR019811">
    <property type="entry name" value="HDH_CS"/>
</dbReference>
<evidence type="ECO:0000259" key="28">
    <source>
        <dbReference type="Pfam" id="PF00742"/>
    </source>
</evidence>
<keyword evidence="19" id="KW-0915">Sodium</keyword>
<dbReference type="InParanoid" id="W0RN72"/>
<comment type="similarity">
    <text evidence="7">In the C-terminal section; belongs to the homoserine dehydrogenase family.</text>
</comment>
<dbReference type="PROSITE" id="PS01042">
    <property type="entry name" value="HOMOSER_DHGENASE"/>
    <property type="match status" value="1"/>
</dbReference>
<dbReference type="PANTHER" id="PTHR43070">
    <property type="match status" value="1"/>
</dbReference>
<feature type="domain" description="Aspartokinase ACT" evidence="30">
    <location>
        <begin position="405"/>
        <end position="464"/>
    </location>
</feature>
<comment type="pathway">
    <text evidence="2">Amino-acid biosynthesis; L-lysine biosynthesis via DAP pathway; (S)-tetrahydrodipicolinate from L-aspartate: step 1/4.</text>
</comment>
<evidence type="ECO:0000256" key="24">
    <source>
        <dbReference type="ARBA" id="ARBA00048561"/>
    </source>
</evidence>
<evidence type="ECO:0000256" key="21">
    <source>
        <dbReference type="ARBA" id="ARBA00023167"/>
    </source>
</evidence>
<feature type="domain" description="Homoserine dehydrogenase catalytic" evidence="28">
    <location>
        <begin position="633"/>
        <end position="828"/>
    </location>
</feature>
<dbReference type="Pfam" id="PF00696">
    <property type="entry name" value="AA_kinase"/>
    <property type="match status" value="1"/>
</dbReference>
<dbReference type="Pfam" id="PF22468">
    <property type="entry name" value="ACT_9"/>
    <property type="match status" value="2"/>
</dbReference>
<evidence type="ECO:0000256" key="1">
    <source>
        <dbReference type="ARBA" id="ARBA00001920"/>
    </source>
</evidence>
<evidence type="ECO:0000313" key="32">
    <source>
        <dbReference type="Proteomes" id="UP000019151"/>
    </source>
</evidence>
<dbReference type="GO" id="GO:0005524">
    <property type="term" value="F:ATP binding"/>
    <property type="evidence" value="ECO:0007669"/>
    <property type="project" value="UniProtKB-KW"/>
</dbReference>
<evidence type="ECO:0000256" key="6">
    <source>
        <dbReference type="ARBA" id="ARBA00005139"/>
    </source>
</evidence>
<dbReference type="Pfam" id="PF03447">
    <property type="entry name" value="NAD_binding_3"/>
    <property type="match status" value="1"/>
</dbReference>
<dbReference type="HOGENOM" id="CLU_009116_7_1_0"/>
<organism evidence="31 32">
    <name type="scientific">Gemmatirosa kalamazoonensis</name>
    <dbReference type="NCBI Taxonomy" id="861299"/>
    <lineage>
        <taxon>Bacteria</taxon>
        <taxon>Pseudomonadati</taxon>
        <taxon>Gemmatimonadota</taxon>
        <taxon>Gemmatimonadia</taxon>
        <taxon>Gemmatimonadales</taxon>
        <taxon>Gemmatimonadaceae</taxon>
        <taxon>Gemmatirosa</taxon>
    </lineage>
</organism>
<evidence type="ECO:0000256" key="2">
    <source>
        <dbReference type="ARBA" id="ARBA00004766"/>
    </source>
</evidence>
<evidence type="ECO:0000256" key="13">
    <source>
        <dbReference type="ARBA" id="ARBA00022741"/>
    </source>
</evidence>
<evidence type="ECO:0000256" key="19">
    <source>
        <dbReference type="ARBA" id="ARBA00023053"/>
    </source>
</evidence>
<comment type="pathway">
    <text evidence="6">Amino-acid biosynthesis; L-threonine biosynthesis; L-threonine from L-aspartate: step 1/5.</text>
</comment>
<comment type="catalytic activity">
    <reaction evidence="26">
        <text>L-homoserine + NAD(+) = L-aspartate 4-semialdehyde + NADH + H(+)</text>
        <dbReference type="Rhea" id="RHEA:15757"/>
        <dbReference type="ChEBI" id="CHEBI:15378"/>
        <dbReference type="ChEBI" id="CHEBI:57476"/>
        <dbReference type="ChEBI" id="CHEBI:57540"/>
        <dbReference type="ChEBI" id="CHEBI:57945"/>
        <dbReference type="ChEBI" id="CHEBI:537519"/>
        <dbReference type="EC" id="1.1.1.3"/>
    </reaction>
    <physiologicalReaction direction="right-to-left" evidence="26">
        <dbReference type="Rhea" id="RHEA:15759"/>
    </physiologicalReaction>
</comment>
<dbReference type="GO" id="GO:0050661">
    <property type="term" value="F:NADP binding"/>
    <property type="evidence" value="ECO:0007669"/>
    <property type="project" value="InterPro"/>
</dbReference>
<keyword evidence="20" id="KW-0457">Lysine biosynthesis</keyword>
<evidence type="ECO:0000256" key="25">
    <source>
        <dbReference type="ARBA" id="ARBA00048841"/>
    </source>
</evidence>
<keyword evidence="18" id="KW-0520">NAD</keyword>
<keyword evidence="32" id="KW-1185">Reference proteome</keyword>
<dbReference type="InterPro" id="IPR005106">
    <property type="entry name" value="Asp/hSer_DH_NAD-bd"/>
</dbReference>
<evidence type="ECO:0000256" key="3">
    <source>
        <dbReference type="ARBA" id="ARBA00004986"/>
    </source>
</evidence>
<evidence type="ECO:0000256" key="9">
    <source>
        <dbReference type="ARBA" id="ARBA00022605"/>
    </source>
</evidence>
<evidence type="ECO:0000256" key="20">
    <source>
        <dbReference type="ARBA" id="ARBA00023154"/>
    </source>
</evidence>
<proteinExistence type="inferred from homology"/>